<evidence type="ECO:0000313" key="5">
    <source>
        <dbReference type="Proteomes" id="UP001189429"/>
    </source>
</evidence>
<feature type="region of interest" description="Disordered" evidence="1">
    <location>
        <begin position="50"/>
        <end position="70"/>
    </location>
</feature>
<evidence type="ECO:0000256" key="2">
    <source>
        <dbReference type="SAM" id="Phobius"/>
    </source>
</evidence>
<keyword evidence="3" id="KW-0732">Signal</keyword>
<accession>A0ABN9YJE7</accession>
<feature type="chain" id="PRO_5047475146" description="Beta-galactosidase" evidence="3">
    <location>
        <begin position="20"/>
        <end position="180"/>
    </location>
</feature>
<organism evidence="4 5">
    <name type="scientific">Prorocentrum cordatum</name>
    <dbReference type="NCBI Taxonomy" id="2364126"/>
    <lineage>
        <taxon>Eukaryota</taxon>
        <taxon>Sar</taxon>
        <taxon>Alveolata</taxon>
        <taxon>Dinophyceae</taxon>
        <taxon>Prorocentrales</taxon>
        <taxon>Prorocentraceae</taxon>
        <taxon>Prorocentrum</taxon>
    </lineage>
</organism>
<proteinExistence type="predicted"/>
<keyword evidence="2" id="KW-0812">Transmembrane</keyword>
<name>A0ABN9YJE7_9DINO</name>
<evidence type="ECO:0008006" key="6">
    <source>
        <dbReference type="Google" id="ProtNLM"/>
    </source>
</evidence>
<protein>
    <recommendedName>
        <fullName evidence="6">Beta-galactosidase</fullName>
    </recommendedName>
</protein>
<feature type="signal peptide" evidence="3">
    <location>
        <begin position="1"/>
        <end position="19"/>
    </location>
</feature>
<evidence type="ECO:0000256" key="1">
    <source>
        <dbReference type="SAM" id="MobiDB-lite"/>
    </source>
</evidence>
<keyword evidence="2" id="KW-1133">Transmembrane helix</keyword>
<comment type="caution">
    <text evidence="4">The sequence shown here is derived from an EMBL/GenBank/DDBJ whole genome shotgun (WGS) entry which is preliminary data.</text>
</comment>
<dbReference type="EMBL" id="CAUYUJ010022703">
    <property type="protein sequence ID" value="CAK0912139.1"/>
    <property type="molecule type" value="Genomic_DNA"/>
</dbReference>
<keyword evidence="5" id="KW-1185">Reference proteome</keyword>
<gene>
    <name evidence="4" type="ORF">PCOR1329_LOCUS85757</name>
</gene>
<reference evidence="4" key="1">
    <citation type="submission" date="2023-10" db="EMBL/GenBank/DDBJ databases">
        <authorList>
            <person name="Chen Y."/>
            <person name="Shah S."/>
            <person name="Dougan E. K."/>
            <person name="Thang M."/>
            <person name="Chan C."/>
        </authorList>
    </citation>
    <scope>NUCLEOTIDE SEQUENCE [LARGE SCALE GENOMIC DNA]</scope>
</reference>
<feature type="transmembrane region" description="Helical" evidence="2">
    <location>
        <begin position="29"/>
        <end position="48"/>
    </location>
</feature>
<sequence>MRAGVAAVCALELLGAGLAWRLGPAQAALAAAAGCACFAAVTAAAGGIDQSSSSTRRAGRRSRPEFGPASRMLDSFDGRWRRSSSGDASWLAYSPTNSCSKDLLTGCFVWVIRENGFCCFARAPYLRPLAAHHDHGGARRQNVSAPAHRWRSSPLCGCGPSELGRRWRQRPRQHLPHPPQ</sequence>
<keyword evidence="2" id="KW-0472">Membrane</keyword>
<evidence type="ECO:0000313" key="4">
    <source>
        <dbReference type="EMBL" id="CAK0912139.1"/>
    </source>
</evidence>
<evidence type="ECO:0000256" key="3">
    <source>
        <dbReference type="SAM" id="SignalP"/>
    </source>
</evidence>
<dbReference type="Proteomes" id="UP001189429">
    <property type="component" value="Unassembled WGS sequence"/>
</dbReference>
<dbReference type="PROSITE" id="PS51257">
    <property type="entry name" value="PROKAR_LIPOPROTEIN"/>
    <property type="match status" value="1"/>
</dbReference>